<evidence type="ECO:0000313" key="4">
    <source>
        <dbReference type="EMBL" id="CAK9017857.1"/>
    </source>
</evidence>
<dbReference type="PRINTS" id="PR00080">
    <property type="entry name" value="SDRFAMILY"/>
</dbReference>
<dbReference type="SUPFAM" id="SSF51735">
    <property type="entry name" value="NAD(P)-binding Rossmann-fold domains"/>
    <property type="match status" value="1"/>
</dbReference>
<reference evidence="4 5" key="1">
    <citation type="submission" date="2024-02" db="EMBL/GenBank/DDBJ databases">
        <authorList>
            <person name="Chen Y."/>
            <person name="Shah S."/>
            <person name="Dougan E. K."/>
            <person name="Thang M."/>
            <person name="Chan C."/>
        </authorList>
    </citation>
    <scope>NUCLEOTIDE SEQUENCE [LARGE SCALE GENOMIC DNA]</scope>
</reference>
<dbReference type="Proteomes" id="UP001642484">
    <property type="component" value="Unassembled WGS sequence"/>
</dbReference>
<dbReference type="PANTHER" id="PTHR43976">
    <property type="entry name" value="SHORT CHAIN DEHYDROGENASE"/>
    <property type="match status" value="1"/>
</dbReference>
<sequence>MQSWWFCNTCPAAVAGGRWKIRRRVMLTLLARSDLGREKLENIRPSRTIRTEHPHGPAGVGRTGGRCNHLYLASETASRREQRCWFGLDFHRHHEVGLAASNSQAPRAVFVALYNHLPQGVAMALPVAVVTGANSGLGLALSVKLAKSHLVLAGMRNLTKKDQLLEAAAAASVAANVKPVELDVNVDASVEGSLAPALKEAGRVDVLVNNAGYSQAGSVEFLSMDAVKAQFETNLFGVIRCQKAVLPYMREQKSGKIINISSVGGIWGQPFNDVYCASKFALEGMVESQAPVFKTFGVYCSCVEPGAIKSAFWSNAQVPEFASMPAEYQKPLQSTMAAYGKSGAAGQTPEEVADIIIEKIVQVGEPPVRLQTNPAIQKVFEQQLGQNLSGSAGLQMSTTRFLSDL</sequence>
<protein>
    <submittedName>
        <fullName evidence="4">Uncharacterized protein</fullName>
    </submittedName>
</protein>
<evidence type="ECO:0000256" key="3">
    <source>
        <dbReference type="RuleBase" id="RU000363"/>
    </source>
</evidence>
<comment type="similarity">
    <text evidence="1 3">Belongs to the short-chain dehydrogenases/reductases (SDR) family.</text>
</comment>
<dbReference type="Gene3D" id="3.40.50.720">
    <property type="entry name" value="NAD(P)-binding Rossmann-like Domain"/>
    <property type="match status" value="1"/>
</dbReference>
<organism evidence="4 5">
    <name type="scientific">Durusdinium trenchii</name>
    <dbReference type="NCBI Taxonomy" id="1381693"/>
    <lineage>
        <taxon>Eukaryota</taxon>
        <taxon>Sar</taxon>
        <taxon>Alveolata</taxon>
        <taxon>Dinophyceae</taxon>
        <taxon>Suessiales</taxon>
        <taxon>Symbiodiniaceae</taxon>
        <taxon>Durusdinium</taxon>
    </lineage>
</organism>
<evidence type="ECO:0000313" key="5">
    <source>
        <dbReference type="Proteomes" id="UP001642484"/>
    </source>
</evidence>
<gene>
    <name evidence="4" type="ORF">CCMP2556_LOCUS13029</name>
</gene>
<comment type="caution">
    <text evidence="4">The sequence shown here is derived from an EMBL/GenBank/DDBJ whole genome shotgun (WGS) entry which is preliminary data.</text>
</comment>
<keyword evidence="2" id="KW-0560">Oxidoreductase</keyword>
<proteinExistence type="inferred from homology"/>
<dbReference type="PROSITE" id="PS00061">
    <property type="entry name" value="ADH_SHORT"/>
    <property type="match status" value="1"/>
</dbReference>
<evidence type="ECO:0000256" key="2">
    <source>
        <dbReference type="ARBA" id="ARBA00023002"/>
    </source>
</evidence>
<dbReference type="PANTHER" id="PTHR43976:SF16">
    <property type="entry name" value="SHORT-CHAIN DEHYDROGENASE_REDUCTASE FAMILY PROTEIN"/>
    <property type="match status" value="1"/>
</dbReference>
<dbReference type="InterPro" id="IPR002347">
    <property type="entry name" value="SDR_fam"/>
</dbReference>
<evidence type="ECO:0000256" key="1">
    <source>
        <dbReference type="ARBA" id="ARBA00006484"/>
    </source>
</evidence>
<accession>A0ABP0JUY0</accession>
<dbReference type="InterPro" id="IPR036291">
    <property type="entry name" value="NAD(P)-bd_dom_sf"/>
</dbReference>
<dbReference type="CDD" id="cd05374">
    <property type="entry name" value="17beta-HSD-like_SDR_c"/>
    <property type="match status" value="1"/>
</dbReference>
<dbReference type="PRINTS" id="PR00081">
    <property type="entry name" value="GDHRDH"/>
</dbReference>
<dbReference type="EMBL" id="CAXAMN010006524">
    <property type="protein sequence ID" value="CAK9017857.1"/>
    <property type="molecule type" value="Genomic_DNA"/>
</dbReference>
<dbReference type="InterPro" id="IPR020904">
    <property type="entry name" value="Sc_DH/Rdtase_CS"/>
</dbReference>
<dbReference type="InterPro" id="IPR051911">
    <property type="entry name" value="SDR_oxidoreductase"/>
</dbReference>
<keyword evidence="5" id="KW-1185">Reference proteome</keyword>
<dbReference type="Pfam" id="PF00106">
    <property type="entry name" value="adh_short"/>
    <property type="match status" value="1"/>
</dbReference>
<name>A0ABP0JUY0_9DINO</name>